<keyword evidence="2" id="KW-0812">Transmembrane</keyword>
<dbReference type="EMBL" id="JXSL01000030">
    <property type="protein sequence ID" value="KIL97874.1"/>
    <property type="molecule type" value="Genomic_DNA"/>
</dbReference>
<dbReference type="STRING" id="272627.CCC_00935"/>
<evidence type="ECO:0000256" key="2">
    <source>
        <dbReference type="SAM" id="Phobius"/>
    </source>
</evidence>
<dbReference type="AlphaFoldDB" id="A0A0C2YDT9"/>
<keyword evidence="2" id="KW-1133">Transmembrane helix</keyword>
<organism evidence="3 4">
    <name type="scientific">Paramagnetospirillum magnetotacticum MS-1</name>
    <dbReference type="NCBI Taxonomy" id="272627"/>
    <lineage>
        <taxon>Bacteria</taxon>
        <taxon>Pseudomonadati</taxon>
        <taxon>Pseudomonadota</taxon>
        <taxon>Alphaproteobacteria</taxon>
        <taxon>Rhodospirillales</taxon>
        <taxon>Magnetospirillaceae</taxon>
        <taxon>Paramagnetospirillum</taxon>
    </lineage>
</organism>
<name>A0A0C2YDT9_PARME</name>
<evidence type="ECO:0000313" key="4">
    <source>
        <dbReference type="Proteomes" id="UP000031971"/>
    </source>
</evidence>
<feature type="compositionally biased region" description="Basic residues" evidence="1">
    <location>
        <begin position="112"/>
        <end position="125"/>
    </location>
</feature>
<feature type="region of interest" description="Disordered" evidence="1">
    <location>
        <begin position="100"/>
        <end position="125"/>
    </location>
</feature>
<proteinExistence type="predicted"/>
<evidence type="ECO:0000256" key="1">
    <source>
        <dbReference type="SAM" id="MobiDB-lite"/>
    </source>
</evidence>
<dbReference type="OrthoDB" id="7365270at2"/>
<comment type="caution">
    <text evidence="3">The sequence shown here is derived from an EMBL/GenBank/DDBJ whole genome shotgun (WGS) entry which is preliminary data.</text>
</comment>
<keyword evidence="2" id="KW-0472">Membrane</keyword>
<evidence type="ECO:0000313" key="3">
    <source>
        <dbReference type="EMBL" id="KIL97874.1"/>
    </source>
</evidence>
<feature type="transmembrane region" description="Helical" evidence="2">
    <location>
        <begin position="74"/>
        <end position="95"/>
    </location>
</feature>
<sequence>MSKIGSVMVTTVSLVWMAWAGWNQFANLPDGTVENHSSDTVKERLRDCSGTFKQRYECKNQVVIDTDRNSFFNMLGRIAIVVVPPMLLAGGIHLWRRRSYDDSPSDDLLSQSHRRHHRRRTSGHN</sequence>
<dbReference type="Proteomes" id="UP000031971">
    <property type="component" value="Unassembled WGS sequence"/>
</dbReference>
<keyword evidence="4" id="KW-1185">Reference proteome</keyword>
<accession>A0A0C2YDT9</accession>
<dbReference type="RefSeq" id="WP_041042146.1">
    <property type="nucleotide sequence ID" value="NZ_JXSL01000030.1"/>
</dbReference>
<gene>
    <name evidence="3" type="ORF">CCC_00935</name>
</gene>
<reference evidence="3 4" key="1">
    <citation type="submission" date="2015-01" db="EMBL/GenBank/DDBJ databases">
        <title>Genome Sequence of Magnetospirillum magnetotacticum Strain MS-1.</title>
        <authorList>
            <person name="Marinov G.K."/>
            <person name="Smalley M.D."/>
            <person name="DeSalvo G."/>
        </authorList>
    </citation>
    <scope>NUCLEOTIDE SEQUENCE [LARGE SCALE GENOMIC DNA]</scope>
    <source>
        <strain evidence="3 4">MS-1</strain>
    </source>
</reference>
<protein>
    <submittedName>
        <fullName evidence="3">Uncharacterized protein</fullName>
    </submittedName>
</protein>